<sequence length="535" mass="62023">MNKRLMFLFTLLFLMTVVIGQTYAVDSYFGNTIEGYLQQLDDEELVIETYEGEEYSFSYDNDTNFLIDGYHVERQEFNNGMEITASVGVDNYISELEGYSTEDPGYIPPGSRVEFGTVVDIDGDEIEIINDIGETKTYFTSFNTTVNISGRVGEMNDIYVGDRLRLHFDSINDNVISEINVQGHGAKVTDLYRGEIGIARNFGSRVNLVNLEVFRNGKWHQINNRLRESYDNFDIYLNGKEVDNLEDHRGRTAYMVMEEFFGEDRVKKMVLQSDNEIRYSTQIENINWYSETFELTNNRNFNFNDGTMVVQNDRLINHKSLSPKSDAYVIGDGRGSHRTANIVYVYDQAINHSNVGENYIYAGRLDSIDKDRLWIDDFSLLRDHVWNKFDDNKELFIHDDTDIYNNEKDESVSRREFYHEDYHDKYGYIYTDGDDVEAILVEDSLSSLLEKRITNGTVNSIKEDELAGTQIEIYDARDWSSKRTEWVPKTVNLDILVENSMIIKDGEQISPEKLQEGDSLYIIREENEAKLVLVN</sequence>
<gene>
    <name evidence="1" type="ORF">CDO51_02580</name>
</gene>
<name>A0A226C0B4_9FIRM</name>
<dbReference type="Proteomes" id="UP000214588">
    <property type="component" value="Unassembled WGS sequence"/>
</dbReference>
<comment type="caution">
    <text evidence="1">The sequence shown here is derived from an EMBL/GenBank/DDBJ whole genome shotgun (WGS) entry which is preliminary data.</text>
</comment>
<keyword evidence="2" id="KW-1185">Reference proteome</keyword>
<dbReference type="OrthoDB" id="1703838at2"/>
<reference evidence="1 2" key="1">
    <citation type="submission" date="2017-06" db="EMBL/GenBank/DDBJ databases">
        <title>Draft Genome Sequence of Natranaerobius trueperi halophilic, alkalithermophilic bacteria from soda lakes.</title>
        <authorList>
            <person name="Zhao B."/>
        </authorList>
    </citation>
    <scope>NUCLEOTIDE SEQUENCE [LARGE SCALE GENOMIC DNA]</scope>
    <source>
        <strain evidence="1 2">DSM 18760</strain>
    </source>
</reference>
<organism evidence="1 2">
    <name type="scientific">Natranaerobius trueperi</name>
    <dbReference type="NCBI Taxonomy" id="759412"/>
    <lineage>
        <taxon>Bacteria</taxon>
        <taxon>Bacillati</taxon>
        <taxon>Bacillota</taxon>
        <taxon>Clostridia</taxon>
        <taxon>Natranaerobiales</taxon>
        <taxon>Natranaerobiaceae</taxon>
        <taxon>Natranaerobius</taxon>
    </lineage>
</organism>
<evidence type="ECO:0000313" key="2">
    <source>
        <dbReference type="Proteomes" id="UP000214588"/>
    </source>
</evidence>
<accession>A0A226C0B4</accession>
<dbReference type="RefSeq" id="WP_089022736.1">
    <property type="nucleotide sequence ID" value="NZ_NIQC01000003.1"/>
</dbReference>
<proteinExistence type="predicted"/>
<protein>
    <recommendedName>
        <fullName evidence="3">S-layer protein</fullName>
    </recommendedName>
</protein>
<evidence type="ECO:0000313" key="1">
    <source>
        <dbReference type="EMBL" id="OWZ84666.1"/>
    </source>
</evidence>
<dbReference type="EMBL" id="NIQC01000003">
    <property type="protein sequence ID" value="OWZ84666.1"/>
    <property type="molecule type" value="Genomic_DNA"/>
</dbReference>
<dbReference type="AlphaFoldDB" id="A0A226C0B4"/>
<evidence type="ECO:0008006" key="3">
    <source>
        <dbReference type="Google" id="ProtNLM"/>
    </source>
</evidence>